<dbReference type="SUPFAM" id="SSF52799">
    <property type="entry name" value="(Phosphotyrosine protein) phosphatases II"/>
    <property type="match status" value="1"/>
</dbReference>
<feature type="compositionally biased region" description="Polar residues" evidence="4">
    <location>
        <begin position="610"/>
        <end position="624"/>
    </location>
</feature>
<dbReference type="InterPro" id="IPR000242">
    <property type="entry name" value="PTP_cat"/>
</dbReference>
<dbReference type="InterPro" id="IPR047170">
    <property type="entry name" value="PTN12/18/22"/>
</dbReference>
<dbReference type="Proteomes" id="UP000646548">
    <property type="component" value="Unassembled WGS sequence"/>
</dbReference>
<name>A0A834FJB5_ORYME</name>
<comment type="caution">
    <text evidence="6">The sequence shown here is derived from an EMBL/GenBank/DDBJ whole genome shotgun (WGS) entry which is preliminary data.</text>
</comment>
<feature type="compositionally biased region" description="Basic and acidic residues" evidence="4">
    <location>
        <begin position="371"/>
        <end position="383"/>
    </location>
</feature>
<dbReference type="PANTHER" id="PTHR45983:SF3">
    <property type="entry name" value="TYROSINE-PROTEIN PHOSPHATASE NON-RECEPTOR TYPE 12"/>
    <property type="match status" value="1"/>
</dbReference>
<dbReference type="PRINTS" id="PR00700">
    <property type="entry name" value="PRTYPHPHTASE"/>
</dbReference>
<dbReference type="Pfam" id="PF00102">
    <property type="entry name" value="Y_phosphatase"/>
    <property type="match status" value="2"/>
</dbReference>
<keyword evidence="3" id="KW-0904">Protein phosphatase</keyword>
<dbReference type="InterPro" id="IPR003595">
    <property type="entry name" value="Tyr_Pase_cat"/>
</dbReference>
<dbReference type="GO" id="GO:0004726">
    <property type="term" value="F:non-membrane spanning protein tyrosine phosphatase activity"/>
    <property type="evidence" value="ECO:0007669"/>
    <property type="project" value="InterPro"/>
</dbReference>
<evidence type="ECO:0000256" key="4">
    <source>
        <dbReference type="SAM" id="MobiDB-lite"/>
    </source>
</evidence>
<protein>
    <recommendedName>
        <fullName evidence="1">protein-tyrosine-phosphatase</fullName>
        <ecNumber evidence="1">3.1.3.48</ecNumber>
    </recommendedName>
</protein>
<dbReference type="SMART" id="SM00404">
    <property type="entry name" value="PTPc_motif"/>
    <property type="match status" value="1"/>
</dbReference>
<feature type="region of interest" description="Disordered" evidence="4">
    <location>
        <begin position="508"/>
        <end position="635"/>
    </location>
</feature>
<evidence type="ECO:0000256" key="3">
    <source>
        <dbReference type="ARBA" id="ARBA00022912"/>
    </source>
</evidence>
<feature type="compositionally biased region" description="Low complexity" evidence="4">
    <location>
        <begin position="580"/>
        <end position="609"/>
    </location>
</feature>
<dbReference type="AlphaFoldDB" id="A0A834FJB5"/>
<gene>
    <name evidence="6" type="ORF">FQA47_011107</name>
</gene>
<dbReference type="PROSITE" id="PS50055">
    <property type="entry name" value="TYR_PHOSPHATASE_PTP"/>
    <property type="match status" value="1"/>
</dbReference>
<evidence type="ECO:0000256" key="2">
    <source>
        <dbReference type="ARBA" id="ARBA00022801"/>
    </source>
</evidence>
<evidence type="ECO:0000259" key="5">
    <source>
        <dbReference type="PROSITE" id="PS50055"/>
    </source>
</evidence>
<evidence type="ECO:0000313" key="6">
    <source>
        <dbReference type="EMBL" id="KAF6735226.1"/>
    </source>
</evidence>
<feature type="compositionally biased region" description="Polar residues" evidence="4">
    <location>
        <begin position="397"/>
        <end position="436"/>
    </location>
</feature>
<dbReference type="GO" id="GO:0005634">
    <property type="term" value="C:nucleus"/>
    <property type="evidence" value="ECO:0007669"/>
    <property type="project" value="TreeGrafter"/>
</dbReference>
<organism evidence="6 7">
    <name type="scientific">Oryzias melastigma</name>
    <name type="common">Marine medaka</name>
    <dbReference type="NCBI Taxonomy" id="30732"/>
    <lineage>
        <taxon>Eukaryota</taxon>
        <taxon>Metazoa</taxon>
        <taxon>Chordata</taxon>
        <taxon>Craniata</taxon>
        <taxon>Vertebrata</taxon>
        <taxon>Euteleostomi</taxon>
        <taxon>Actinopterygii</taxon>
        <taxon>Neopterygii</taxon>
        <taxon>Teleostei</taxon>
        <taxon>Neoteleostei</taxon>
        <taxon>Acanthomorphata</taxon>
        <taxon>Ovalentaria</taxon>
        <taxon>Atherinomorphae</taxon>
        <taxon>Beloniformes</taxon>
        <taxon>Adrianichthyidae</taxon>
        <taxon>Oryziinae</taxon>
        <taxon>Oryzias</taxon>
    </lineage>
</organism>
<reference evidence="6" key="1">
    <citation type="journal article" name="BMC Genomics">
        <title>Long-read sequencing and de novo genome assembly of marine medaka (Oryzias melastigma).</title>
        <authorList>
            <person name="Liang P."/>
            <person name="Saqib H.S.A."/>
            <person name="Ni X."/>
            <person name="Shen Y."/>
        </authorList>
    </citation>
    <scope>NUCLEOTIDE SEQUENCE</scope>
    <source>
        <strain evidence="6">Bigg-433</strain>
    </source>
</reference>
<sequence length="719" mass="79885">MEQAGILRKFIQGVKAMSEGDKERGEDNFGSDFMRLRRLSTKYRTEKIYPTNVGEREENVKKNRYKDILPFDHSRVKVSFKTTNQDTDYINANFIKGMDGPKAYIATQGPLPNTVIDFWRMNWEYNVAVIVMACREFEMGRKKCERYFPLPGEETMSFGPFRISCESEQARTDYFIRTLVVQYENETRRITQFHYMNWPDHDVPSSFDFHTGYDRTNARKIPEDFNVFRLIQEMRTQRHSAVQTKEQYELVHRAIAQLFEKQLHLLESPTNTQIQDGMDEGSPVKASLHSDEERWDTPPPKPPRVRCSQVEGDVKEEILQPPEPHPVPPILTPSPPSAFPTVTNVRQDNDRYHPKPVIHVLATAQSNATQNKDKNELQNKPDPVKQTSPSEQKDVLSRNQQTQVSNVDLNDNYSNKFSSTSTKPEFGQTQAPSSPLSPVIECPGVPRIERKLSIEIKKVPLQEGPRSFDTCSSVGVTGGQAASSANSGCMLQRGQAFKSRSAQSLLTSSSSLSEDSGTEGGAVGCLESHAEGNTLTRPNHLPVKSDKIEPRECGRADVKAGHASWTEPCNSPDKLFPKTSSSSSSSDRVAPSSSSSSHLSSSSSSSSSSTPVRTAISFTNPLHSDNSEEDGNEVMSCEKETLHTSVSMVTTVVSSSLLQPVRKALPVSIVGQSIPSPTADTANPLDLRTPASAEWSSPQKGAIPPSVSVFRNALFRLSP</sequence>
<feature type="region of interest" description="Disordered" evidence="4">
    <location>
        <begin position="271"/>
        <end position="307"/>
    </location>
</feature>
<dbReference type="EC" id="3.1.3.48" evidence="1"/>
<evidence type="ECO:0000256" key="1">
    <source>
        <dbReference type="ARBA" id="ARBA00013064"/>
    </source>
</evidence>
<accession>A0A834FJB5</accession>
<dbReference type="SMART" id="SM00194">
    <property type="entry name" value="PTPc"/>
    <property type="match status" value="1"/>
</dbReference>
<feature type="region of interest" description="Disordered" evidence="4">
    <location>
        <begin position="365"/>
        <end position="440"/>
    </location>
</feature>
<feature type="region of interest" description="Disordered" evidence="4">
    <location>
        <begin position="319"/>
        <end position="350"/>
    </location>
</feature>
<proteinExistence type="predicted"/>
<feature type="compositionally biased region" description="Pro residues" evidence="4">
    <location>
        <begin position="321"/>
        <end position="338"/>
    </location>
</feature>
<keyword evidence="2" id="KW-0378">Hydrolase</keyword>
<keyword evidence="6" id="KW-0675">Receptor</keyword>
<feature type="compositionally biased region" description="Basic and acidic residues" evidence="4">
    <location>
        <begin position="543"/>
        <end position="560"/>
    </location>
</feature>
<dbReference type="EMBL" id="WKFB01000115">
    <property type="protein sequence ID" value="KAF6735226.1"/>
    <property type="molecule type" value="Genomic_DNA"/>
</dbReference>
<dbReference type="InterPro" id="IPR029021">
    <property type="entry name" value="Prot-tyrosine_phosphatase-like"/>
</dbReference>
<dbReference type="GO" id="GO:0005737">
    <property type="term" value="C:cytoplasm"/>
    <property type="evidence" value="ECO:0007669"/>
    <property type="project" value="TreeGrafter"/>
</dbReference>
<dbReference type="PANTHER" id="PTHR45983">
    <property type="entry name" value="TYROSINE PHOSPHATSE N18, PUTATIVE-RELATED"/>
    <property type="match status" value="1"/>
</dbReference>
<dbReference type="Gene3D" id="3.90.190.10">
    <property type="entry name" value="Protein tyrosine phosphatase superfamily"/>
    <property type="match status" value="2"/>
</dbReference>
<feature type="domain" description="Tyrosine-protein phosphatase" evidence="5">
    <location>
        <begin position="29"/>
        <end position="252"/>
    </location>
</feature>
<evidence type="ECO:0000313" key="7">
    <source>
        <dbReference type="Proteomes" id="UP000646548"/>
    </source>
</evidence>